<dbReference type="SUPFAM" id="SSF46785">
    <property type="entry name" value="Winged helix' DNA-binding domain"/>
    <property type="match status" value="1"/>
</dbReference>
<dbReference type="Gene3D" id="3.90.1150.10">
    <property type="entry name" value="Aspartate Aminotransferase, domain 1"/>
    <property type="match status" value="1"/>
</dbReference>
<dbReference type="InterPro" id="IPR036390">
    <property type="entry name" value="WH_DNA-bd_sf"/>
</dbReference>
<dbReference type="InterPro" id="IPR051446">
    <property type="entry name" value="HTH_trans_reg/aminotransferase"/>
</dbReference>
<evidence type="ECO:0000256" key="1">
    <source>
        <dbReference type="ARBA" id="ARBA00005384"/>
    </source>
</evidence>
<dbReference type="SUPFAM" id="SSF53383">
    <property type="entry name" value="PLP-dependent transferases"/>
    <property type="match status" value="1"/>
</dbReference>
<dbReference type="Gene3D" id="3.40.640.10">
    <property type="entry name" value="Type I PLP-dependent aspartate aminotransferase-like (Major domain)"/>
    <property type="match status" value="1"/>
</dbReference>
<keyword evidence="4" id="KW-0238">DNA-binding</keyword>
<dbReference type="Pfam" id="PF00392">
    <property type="entry name" value="GntR"/>
    <property type="match status" value="1"/>
</dbReference>
<dbReference type="PANTHER" id="PTHR46577:SF1">
    <property type="entry name" value="HTH-TYPE TRANSCRIPTIONAL REGULATORY PROTEIN GABR"/>
    <property type="match status" value="1"/>
</dbReference>
<evidence type="ECO:0000313" key="8">
    <source>
        <dbReference type="EMBL" id="SON57117.1"/>
    </source>
</evidence>
<sequence length="460" mass="49960">MTDWVPDLKDTGKPRYLAIADAIAADVASGQLTQGDRLPPQRQLAKLLGIDFTTVARGYVEAQRRGLVDSRVGQGTFVSAARRKPRNQSDRRPELVDLSMNLPPEPEDPDLIERMQEGMEAIGRDLIPLLRYQGFGGSREAKEAASNWLGRRALVPSTERLFVSPGAHPALLGILCTLARPGDTILCEAITYPGIRSLAAQIGLNLVGLPFDEEGILTDALTEACQRHQPKALYLNPIFNNPTTMTVSEKRREEIAQAARRCRLPIVEDDAYGFIPVHGPKPFAAIAPDITWHVAGLAKCIGAGLRVAYVVTPDARSGFPFSAALRSATVMASPITVALATRWIEDGTADALLSFIRSETRARQKLAADMLAPGSYHFDPLSFHLWVPLPEPWTRSAFVGHMRSTRIGVVPSDPFTVEGPPGEAVRVCLGGPATREEVRGALDFMAHALEESPALMSSVL</sequence>
<protein>
    <submittedName>
        <fullName evidence="8">Putative HTH-type transcriptional regulator YjiR</fullName>
    </submittedName>
</protein>
<dbReference type="GO" id="GO:0003700">
    <property type="term" value="F:DNA-binding transcription factor activity"/>
    <property type="evidence" value="ECO:0007669"/>
    <property type="project" value="InterPro"/>
</dbReference>
<dbReference type="CDD" id="cd00609">
    <property type="entry name" value="AAT_like"/>
    <property type="match status" value="1"/>
</dbReference>
<evidence type="ECO:0000256" key="4">
    <source>
        <dbReference type="ARBA" id="ARBA00023125"/>
    </source>
</evidence>
<dbReference type="InterPro" id="IPR015424">
    <property type="entry name" value="PyrdxlP-dep_Trfase"/>
</dbReference>
<dbReference type="SMART" id="SM00345">
    <property type="entry name" value="HTH_GNTR"/>
    <property type="match status" value="1"/>
</dbReference>
<dbReference type="CDD" id="cd07377">
    <property type="entry name" value="WHTH_GntR"/>
    <property type="match status" value="1"/>
</dbReference>
<dbReference type="AlphaFoldDB" id="A0A2C9D9Z5"/>
<keyword evidence="9" id="KW-1185">Reference proteome</keyword>
<proteinExistence type="inferred from homology"/>
<dbReference type="Pfam" id="PF00155">
    <property type="entry name" value="Aminotran_1_2"/>
    <property type="match status" value="1"/>
</dbReference>
<keyword evidence="2" id="KW-0663">Pyridoxal phosphate</keyword>
<evidence type="ECO:0000256" key="6">
    <source>
        <dbReference type="SAM" id="MobiDB-lite"/>
    </source>
</evidence>
<dbReference type="InterPro" id="IPR015422">
    <property type="entry name" value="PyrdxlP-dep_Trfase_small"/>
</dbReference>
<evidence type="ECO:0000256" key="5">
    <source>
        <dbReference type="ARBA" id="ARBA00023163"/>
    </source>
</evidence>
<keyword evidence="3" id="KW-0805">Transcription regulation</keyword>
<accession>A0A2C9D9Z5</accession>
<dbReference type="InterPro" id="IPR004839">
    <property type="entry name" value="Aminotransferase_I/II_large"/>
</dbReference>
<evidence type="ECO:0000313" key="9">
    <source>
        <dbReference type="Proteomes" id="UP000223606"/>
    </source>
</evidence>
<dbReference type="InterPro" id="IPR036388">
    <property type="entry name" value="WH-like_DNA-bd_sf"/>
</dbReference>
<feature type="domain" description="HTH gntR-type" evidence="7">
    <location>
        <begin position="13"/>
        <end position="81"/>
    </location>
</feature>
<dbReference type="GO" id="GO:0003677">
    <property type="term" value="F:DNA binding"/>
    <property type="evidence" value="ECO:0007669"/>
    <property type="project" value="UniProtKB-KW"/>
</dbReference>
<feature type="region of interest" description="Disordered" evidence="6">
    <location>
        <begin position="79"/>
        <end position="106"/>
    </location>
</feature>
<dbReference type="InterPro" id="IPR000524">
    <property type="entry name" value="Tscrpt_reg_HTH_GntR"/>
</dbReference>
<name>A0A2C9D9Z5_9HYPH</name>
<dbReference type="KEGG" id="hdi:HDIA_3576"/>
<dbReference type="Gene3D" id="1.10.10.10">
    <property type="entry name" value="Winged helix-like DNA-binding domain superfamily/Winged helix DNA-binding domain"/>
    <property type="match status" value="1"/>
</dbReference>
<dbReference type="OrthoDB" id="9804020at2"/>
<keyword evidence="5" id="KW-0804">Transcription</keyword>
<evidence type="ECO:0000256" key="2">
    <source>
        <dbReference type="ARBA" id="ARBA00022898"/>
    </source>
</evidence>
<dbReference type="PROSITE" id="PS50949">
    <property type="entry name" value="HTH_GNTR"/>
    <property type="match status" value="1"/>
</dbReference>
<dbReference type="PANTHER" id="PTHR46577">
    <property type="entry name" value="HTH-TYPE TRANSCRIPTIONAL REGULATORY PROTEIN GABR"/>
    <property type="match status" value="1"/>
</dbReference>
<comment type="similarity">
    <text evidence="1">In the C-terminal section; belongs to the class-I pyridoxal-phosphate-dependent aminotransferase family.</text>
</comment>
<evidence type="ECO:0000256" key="3">
    <source>
        <dbReference type="ARBA" id="ARBA00023015"/>
    </source>
</evidence>
<gene>
    <name evidence="8" type="primary">yjiR</name>
    <name evidence="8" type="ORF">HDIA_3576</name>
</gene>
<dbReference type="EMBL" id="LT960614">
    <property type="protein sequence ID" value="SON57117.1"/>
    <property type="molecule type" value="Genomic_DNA"/>
</dbReference>
<reference evidence="9" key="1">
    <citation type="submission" date="2017-09" db="EMBL/GenBank/DDBJ databases">
        <title>Genome sequence of Nannocystis excedens DSM 71.</title>
        <authorList>
            <person name="Blom J."/>
        </authorList>
    </citation>
    <scope>NUCLEOTIDE SEQUENCE [LARGE SCALE GENOMIC DNA]</scope>
    <source>
        <strain evidence="9">type strain: E19</strain>
    </source>
</reference>
<dbReference type="RefSeq" id="WP_099557418.1">
    <property type="nucleotide sequence ID" value="NZ_LT960614.1"/>
</dbReference>
<dbReference type="GO" id="GO:0030170">
    <property type="term" value="F:pyridoxal phosphate binding"/>
    <property type="evidence" value="ECO:0007669"/>
    <property type="project" value="InterPro"/>
</dbReference>
<organism evidence="8 9">
    <name type="scientific">Hartmannibacter diazotrophicus</name>
    <dbReference type="NCBI Taxonomy" id="1482074"/>
    <lineage>
        <taxon>Bacteria</taxon>
        <taxon>Pseudomonadati</taxon>
        <taxon>Pseudomonadota</taxon>
        <taxon>Alphaproteobacteria</taxon>
        <taxon>Hyphomicrobiales</taxon>
        <taxon>Pleomorphomonadaceae</taxon>
        <taxon>Hartmannibacter</taxon>
    </lineage>
</organism>
<dbReference type="InterPro" id="IPR015421">
    <property type="entry name" value="PyrdxlP-dep_Trfase_major"/>
</dbReference>
<evidence type="ECO:0000259" key="7">
    <source>
        <dbReference type="PROSITE" id="PS50949"/>
    </source>
</evidence>
<dbReference type="Proteomes" id="UP000223606">
    <property type="component" value="Chromosome 1"/>
</dbReference>